<dbReference type="SUPFAM" id="SSF47413">
    <property type="entry name" value="lambda repressor-like DNA-binding domains"/>
    <property type="match status" value="1"/>
</dbReference>
<feature type="chain" id="PRO_5045874077" evidence="1">
    <location>
        <begin position="26"/>
        <end position="89"/>
    </location>
</feature>
<dbReference type="RefSeq" id="WP_202833986.1">
    <property type="nucleotide sequence ID" value="NZ_JAETWB010000017.1"/>
</dbReference>
<sequence>MFRSPRLLVAARVLAGLNQSQLANAAGVAVSVLQAIEQGRSDPKLSTMLALVDALKARGVMLAPETERVAGGVLVMKDSQTEAVWRSGT</sequence>
<feature type="domain" description="HTH cro/C1-type" evidence="2">
    <location>
        <begin position="8"/>
        <end position="62"/>
    </location>
</feature>
<dbReference type="EMBL" id="JAETWB010000017">
    <property type="protein sequence ID" value="MBL6080754.1"/>
    <property type="molecule type" value="Genomic_DNA"/>
</dbReference>
<dbReference type="Proteomes" id="UP000660885">
    <property type="component" value="Unassembled WGS sequence"/>
</dbReference>
<evidence type="ECO:0000313" key="4">
    <source>
        <dbReference type="Proteomes" id="UP000660885"/>
    </source>
</evidence>
<keyword evidence="4" id="KW-1185">Reference proteome</keyword>
<dbReference type="InterPro" id="IPR010982">
    <property type="entry name" value="Lambda_DNA-bd_dom_sf"/>
</dbReference>
<comment type="caution">
    <text evidence="3">The sequence shown here is derived from an EMBL/GenBank/DDBJ whole genome shotgun (WGS) entry which is preliminary data.</text>
</comment>
<evidence type="ECO:0000256" key="1">
    <source>
        <dbReference type="SAM" id="SignalP"/>
    </source>
</evidence>
<evidence type="ECO:0000259" key="2">
    <source>
        <dbReference type="PROSITE" id="PS50943"/>
    </source>
</evidence>
<name>A0ABS1UA09_9PROT</name>
<dbReference type="InterPro" id="IPR001387">
    <property type="entry name" value="Cro/C1-type_HTH"/>
</dbReference>
<dbReference type="SMART" id="SM00530">
    <property type="entry name" value="HTH_XRE"/>
    <property type="match status" value="1"/>
</dbReference>
<protein>
    <submittedName>
        <fullName evidence="3">Helix-turn-helix transcriptional regulator</fullName>
    </submittedName>
</protein>
<keyword evidence="1" id="KW-0732">Signal</keyword>
<organism evidence="3 4">
    <name type="scientific">Belnapia arida</name>
    <dbReference type="NCBI Taxonomy" id="2804533"/>
    <lineage>
        <taxon>Bacteria</taxon>
        <taxon>Pseudomonadati</taxon>
        <taxon>Pseudomonadota</taxon>
        <taxon>Alphaproteobacteria</taxon>
        <taxon>Acetobacterales</taxon>
        <taxon>Roseomonadaceae</taxon>
        <taxon>Belnapia</taxon>
    </lineage>
</organism>
<proteinExistence type="predicted"/>
<dbReference type="Gene3D" id="1.10.260.40">
    <property type="entry name" value="lambda repressor-like DNA-binding domains"/>
    <property type="match status" value="1"/>
</dbReference>
<reference evidence="3 4" key="1">
    <citation type="submission" date="2021-01" db="EMBL/GenBank/DDBJ databases">
        <title>Belnapia mucosa sp. nov. and Belnapia arida sp. nov., isolated from the Tabernas Desert (Almeria, Spain).</title>
        <authorList>
            <person name="Molina-Menor E."/>
            <person name="Vidal-Verdu A."/>
            <person name="Calonge A."/>
            <person name="Satari L."/>
            <person name="Pereto J."/>
            <person name="Porcar M."/>
        </authorList>
    </citation>
    <scope>NUCLEOTIDE SEQUENCE [LARGE SCALE GENOMIC DNA]</scope>
    <source>
        <strain evidence="3 4">T18</strain>
    </source>
</reference>
<feature type="signal peptide" evidence="1">
    <location>
        <begin position="1"/>
        <end position="25"/>
    </location>
</feature>
<evidence type="ECO:0000313" key="3">
    <source>
        <dbReference type="EMBL" id="MBL6080754.1"/>
    </source>
</evidence>
<gene>
    <name evidence="3" type="ORF">JMJ56_22315</name>
</gene>
<dbReference type="CDD" id="cd00093">
    <property type="entry name" value="HTH_XRE"/>
    <property type="match status" value="1"/>
</dbReference>
<accession>A0ABS1UA09</accession>
<dbReference type="Pfam" id="PF01381">
    <property type="entry name" value="HTH_3"/>
    <property type="match status" value="1"/>
</dbReference>
<dbReference type="PROSITE" id="PS50943">
    <property type="entry name" value="HTH_CROC1"/>
    <property type="match status" value="1"/>
</dbReference>